<comment type="cofactor">
    <cofactor evidence="2">
        <name>Mn(2+)</name>
        <dbReference type="ChEBI" id="CHEBI:29035"/>
    </cofactor>
    <text evidence="2">The Mn(2+) ion enhances activity.</text>
</comment>
<dbReference type="InterPro" id="IPR017439">
    <property type="entry name" value="Amidohydrolase"/>
</dbReference>
<dbReference type="Gene3D" id="3.40.630.10">
    <property type="entry name" value="Zn peptidases"/>
    <property type="match status" value="1"/>
</dbReference>
<gene>
    <name evidence="5" type="ORF">M9B40_00715</name>
</gene>
<feature type="binding site" evidence="2">
    <location>
        <position position="198"/>
    </location>
    <ligand>
        <name>Mn(2+)</name>
        <dbReference type="ChEBI" id="CHEBI:29035"/>
        <label>2</label>
    </ligand>
</feature>
<feature type="binding site" evidence="2">
    <location>
        <position position="167"/>
    </location>
    <ligand>
        <name>Mn(2+)</name>
        <dbReference type="ChEBI" id="CHEBI:29035"/>
        <label>2</label>
    </ligand>
</feature>
<dbReference type="GO" id="GO:0019877">
    <property type="term" value="P:diaminopimelate biosynthetic process"/>
    <property type="evidence" value="ECO:0007669"/>
    <property type="project" value="UniProtKB-ARBA"/>
</dbReference>
<dbReference type="PANTHER" id="PTHR11014">
    <property type="entry name" value="PEPTIDASE M20 FAMILY MEMBER"/>
    <property type="match status" value="1"/>
</dbReference>
<dbReference type="PIRSF" id="PIRSF005962">
    <property type="entry name" value="Pept_M20D_amidohydro"/>
    <property type="match status" value="1"/>
</dbReference>
<dbReference type="SUPFAM" id="SSF53187">
    <property type="entry name" value="Zn-dependent exopeptidases"/>
    <property type="match status" value="1"/>
</dbReference>
<dbReference type="Gene3D" id="3.30.70.360">
    <property type="match status" value="1"/>
</dbReference>
<keyword evidence="2" id="KW-0464">Manganese</keyword>
<keyword evidence="3" id="KW-0732">Signal</keyword>
<keyword evidence="1" id="KW-0378">Hydrolase</keyword>
<evidence type="ECO:0000313" key="5">
    <source>
        <dbReference type="EMBL" id="URQ63319.1"/>
    </source>
</evidence>
<organism evidence="5 6">
    <name type="scientific">SAR86 cluster bacterium</name>
    <dbReference type="NCBI Taxonomy" id="2030880"/>
    <lineage>
        <taxon>Bacteria</taxon>
        <taxon>Pseudomonadati</taxon>
        <taxon>Pseudomonadota</taxon>
        <taxon>Gammaproteobacteria</taxon>
        <taxon>SAR86 cluster</taxon>
    </lineage>
</organism>
<name>A0A9Q8X161_9GAMM</name>
<dbReference type="InterPro" id="IPR002933">
    <property type="entry name" value="Peptidase_M20"/>
</dbReference>
<dbReference type="NCBIfam" id="TIGR01891">
    <property type="entry name" value="amidohydrolases"/>
    <property type="match status" value="1"/>
</dbReference>
<proteinExistence type="predicted"/>
<dbReference type="GO" id="GO:0046872">
    <property type="term" value="F:metal ion binding"/>
    <property type="evidence" value="ECO:0007669"/>
    <property type="project" value="UniProtKB-KW"/>
</dbReference>
<accession>A0A9Q8X161</accession>
<dbReference type="EMBL" id="CP097966">
    <property type="protein sequence ID" value="URQ63319.1"/>
    <property type="molecule type" value="Genomic_DNA"/>
</dbReference>
<dbReference type="Pfam" id="PF01546">
    <property type="entry name" value="Peptidase_M20"/>
    <property type="match status" value="1"/>
</dbReference>
<dbReference type="InterPro" id="IPR011650">
    <property type="entry name" value="Peptidase_M20_dimer"/>
</dbReference>
<evidence type="ECO:0000259" key="4">
    <source>
        <dbReference type="Pfam" id="PF07687"/>
    </source>
</evidence>
<dbReference type="AlphaFoldDB" id="A0A9Q8X161"/>
<feature type="signal peptide" evidence="3">
    <location>
        <begin position="1"/>
        <end position="18"/>
    </location>
</feature>
<sequence>MKYRLSIILFFLACSLWADDLRDEMSSSLKSLMPKVIEWRHDIHEFPELSNREFRTSKKVADHLESLGIEIETGIAYTGVVGIIKGGKPGPTVALRADMDALPVEEKTGLPYASKVRTTYLGNDVGVMHACGHDAHVAILMGAAEFLAKHKEQLEGNIMLIFQPAEEGPPEDEGGGAKMMLEEGIFERYQPEAIFGLHVTNMPNGLIAVKPGPAMAAASAYRISIKGKQAHGSAPWAGIDPIMATAELIQSLNTVVSRRINIINNPAVISVGIVEAGTRNNIIPEDAMIMGTIRTFDPELRSEIYSEIEQLAEGVAVGTGTTINVEFDVGGFFPVTYNQEDLVKKYSSTLKEASNGKFMISDVPTTGAEDFSYFSQEIPGMYFYLGVNRPGKGEASGEFNRRSDVAGNHSPYFIVDDEALDEGVKAMSFLAIDYLKNN</sequence>
<feature type="domain" description="Peptidase M20 dimerisation" evidence="4">
    <location>
        <begin position="220"/>
        <end position="314"/>
    </location>
</feature>
<dbReference type="FunFam" id="3.30.70.360:FF:000001">
    <property type="entry name" value="N-acetyldiaminopimelate deacetylase"/>
    <property type="match status" value="1"/>
</dbReference>
<reference evidence="5" key="1">
    <citation type="submission" date="2022-05" db="EMBL/GenBank/DDBJ databases">
        <title>Single-amplified genomics reveal most streamlined microbe among free-living bacteria.</title>
        <authorList>
            <person name="Roda-Garcia J."/>
            <person name="Haro-Moreno J.M."/>
            <person name="Rodriguez-Valera F."/>
            <person name="Almagro-Moreno S."/>
            <person name="Lopez-Perez M."/>
        </authorList>
    </citation>
    <scope>NUCLEOTIDE SEQUENCE</scope>
    <source>
        <strain evidence="5">TMED112-D2-2</strain>
    </source>
</reference>
<evidence type="ECO:0000256" key="1">
    <source>
        <dbReference type="ARBA" id="ARBA00022801"/>
    </source>
</evidence>
<feature type="binding site" evidence="2">
    <location>
        <position position="131"/>
    </location>
    <ligand>
        <name>Mn(2+)</name>
        <dbReference type="ChEBI" id="CHEBI:29035"/>
        <label>2</label>
    </ligand>
</feature>
<keyword evidence="2" id="KW-0479">Metal-binding</keyword>
<dbReference type="GO" id="GO:0050118">
    <property type="term" value="F:N-acetyldiaminopimelate deacetylase activity"/>
    <property type="evidence" value="ECO:0007669"/>
    <property type="project" value="UniProtKB-ARBA"/>
</dbReference>
<feature type="binding site" evidence="2">
    <location>
        <position position="133"/>
    </location>
    <ligand>
        <name>Mn(2+)</name>
        <dbReference type="ChEBI" id="CHEBI:29035"/>
        <label>2</label>
    </ligand>
</feature>
<feature type="binding site" evidence="2">
    <location>
        <position position="409"/>
    </location>
    <ligand>
        <name>Mn(2+)</name>
        <dbReference type="ChEBI" id="CHEBI:29035"/>
        <label>2</label>
    </ligand>
</feature>
<dbReference type="SUPFAM" id="SSF55031">
    <property type="entry name" value="Bacterial exopeptidase dimerisation domain"/>
    <property type="match status" value="1"/>
</dbReference>
<evidence type="ECO:0000256" key="2">
    <source>
        <dbReference type="PIRSR" id="PIRSR005962-1"/>
    </source>
</evidence>
<dbReference type="Pfam" id="PF07687">
    <property type="entry name" value="M20_dimer"/>
    <property type="match status" value="1"/>
</dbReference>
<feature type="chain" id="PRO_5040402175" evidence="3">
    <location>
        <begin position="19"/>
        <end position="438"/>
    </location>
</feature>
<evidence type="ECO:0000256" key="3">
    <source>
        <dbReference type="SAM" id="SignalP"/>
    </source>
</evidence>
<dbReference type="InterPro" id="IPR036264">
    <property type="entry name" value="Bact_exopeptidase_dim_dom"/>
</dbReference>
<keyword evidence="6" id="KW-1185">Reference proteome</keyword>
<evidence type="ECO:0000313" key="6">
    <source>
        <dbReference type="Proteomes" id="UP001056381"/>
    </source>
</evidence>
<dbReference type="Proteomes" id="UP001056381">
    <property type="component" value="Chromosome"/>
</dbReference>
<dbReference type="PANTHER" id="PTHR11014:SF63">
    <property type="entry name" value="METALLOPEPTIDASE, PUTATIVE (AFU_ORTHOLOGUE AFUA_6G09600)-RELATED"/>
    <property type="match status" value="1"/>
</dbReference>
<protein>
    <submittedName>
        <fullName evidence="5">Amidohydrolase</fullName>
    </submittedName>
</protein>